<gene>
    <name evidence="1" type="ORF">St703_01550</name>
</gene>
<evidence type="ECO:0000313" key="1">
    <source>
        <dbReference type="EMBL" id="BBN97450.1"/>
    </source>
</evidence>
<proteinExistence type="predicted"/>
<dbReference type="RefSeq" id="WP_152080040.1">
    <property type="nucleotide sequence ID" value="NZ_AP021853.1"/>
</dbReference>
<dbReference type="Proteomes" id="UP000326951">
    <property type="component" value="Chromosome"/>
</dbReference>
<protein>
    <submittedName>
        <fullName evidence="1">Uncharacterized protein</fullName>
    </submittedName>
</protein>
<dbReference type="AlphaFoldDB" id="A0A5K7WYA6"/>
<reference evidence="1 2" key="1">
    <citation type="submission" date="2019-09" db="EMBL/GenBank/DDBJ databases">
        <title>Complete genome sequence of Sporolactobacillus terrae 70-3.</title>
        <authorList>
            <person name="Tanaka N."/>
            <person name="Shiwa Y."/>
            <person name="Fujita N."/>
            <person name="Tanasupawat S."/>
        </authorList>
    </citation>
    <scope>NUCLEOTIDE SEQUENCE [LARGE SCALE GENOMIC DNA]</scope>
    <source>
        <strain evidence="1 2">70-3</strain>
    </source>
</reference>
<accession>A0A5K7WYA6</accession>
<sequence>MNSRVYYDSDVEGRLYPLWYTLEGSIDWDKPTFYFPVDVPFERVGSVDLDDGVIGCTVHVEELLLNYNRRDQLGVNLEALRIRIAQSIEPDQIRRLIFQISDMEELLQIGKKLFEWS</sequence>
<name>A0A5K7WYA6_9BACL</name>
<organism evidence="1 2">
    <name type="scientific">Sporolactobacillus terrae</name>
    <dbReference type="NCBI Taxonomy" id="269673"/>
    <lineage>
        <taxon>Bacteria</taxon>
        <taxon>Bacillati</taxon>
        <taxon>Bacillota</taxon>
        <taxon>Bacilli</taxon>
        <taxon>Bacillales</taxon>
        <taxon>Sporolactobacillaceae</taxon>
        <taxon>Sporolactobacillus</taxon>
    </lineage>
</organism>
<dbReference type="EMBL" id="AP021853">
    <property type="protein sequence ID" value="BBN97450.1"/>
    <property type="molecule type" value="Genomic_DNA"/>
</dbReference>
<evidence type="ECO:0000313" key="2">
    <source>
        <dbReference type="Proteomes" id="UP000326951"/>
    </source>
</evidence>